<protein>
    <recommendedName>
        <fullName evidence="4">SMODS-associating 2TM beta-strand rich effector domain-containing protein</fullName>
    </recommendedName>
</protein>
<feature type="transmembrane region" description="Helical" evidence="1">
    <location>
        <begin position="49"/>
        <end position="67"/>
    </location>
</feature>
<proteinExistence type="predicted"/>
<gene>
    <name evidence="2" type="ORF">ACFS5M_03300</name>
</gene>
<keyword evidence="1" id="KW-0812">Transmembrane</keyword>
<evidence type="ECO:0000313" key="2">
    <source>
        <dbReference type="EMBL" id="MFD2822679.1"/>
    </source>
</evidence>
<name>A0ABW5WKB0_9FLAO</name>
<keyword evidence="1" id="KW-0472">Membrane</keyword>
<evidence type="ECO:0000313" key="3">
    <source>
        <dbReference type="Proteomes" id="UP001597533"/>
    </source>
</evidence>
<evidence type="ECO:0008006" key="4">
    <source>
        <dbReference type="Google" id="ProtNLM"/>
    </source>
</evidence>
<keyword evidence="1" id="KW-1133">Transmembrane helix</keyword>
<dbReference type="Proteomes" id="UP001597533">
    <property type="component" value="Unassembled WGS sequence"/>
</dbReference>
<dbReference type="EMBL" id="JBHUOV010000001">
    <property type="protein sequence ID" value="MFD2822679.1"/>
    <property type="molecule type" value="Genomic_DNA"/>
</dbReference>
<keyword evidence="3" id="KW-1185">Reference proteome</keyword>
<accession>A0ABW5WKB0</accession>
<reference evidence="3" key="1">
    <citation type="journal article" date="2019" name="Int. J. Syst. Evol. Microbiol.">
        <title>The Global Catalogue of Microorganisms (GCM) 10K type strain sequencing project: providing services to taxonomists for standard genome sequencing and annotation.</title>
        <authorList>
            <consortium name="The Broad Institute Genomics Platform"/>
            <consortium name="The Broad Institute Genome Sequencing Center for Infectious Disease"/>
            <person name="Wu L."/>
            <person name="Ma J."/>
        </authorList>
    </citation>
    <scope>NUCLEOTIDE SEQUENCE [LARGE SCALE GENOMIC DNA]</scope>
    <source>
        <strain evidence="3">KCTC 32141</strain>
    </source>
</reference>
<organism evidence="2 3">
    <name type="scientific">Lacinutrix iliipiscaria</name>
    <dbReference type="NCBI Taxonomy" id="1230532"/>
    <lineage>
        <taxon>Bacteria</taxon>
        <taxon>Pseudomonadati</taxon>
        <taxon>Bacteroidota</taxon>
        <taxon>Flavobacteriia</taxon>
        <taxon>Flavobacteriales</taxon>
        <taxon>Flavobacteriaceae</taxon>
        <taxon>Lacinutrix</taxon>
    </lineage>
</organism>
<feature type="transmembrane region" description="Helical" evidence="1">
    <location>
        <begin position="15"/>
        <end position="37"/>
    </location>
</feature>
<dbReference type="RefSeq" id="WP_183485716.1">
    <property type="nucleotide sequence ID" value="NZ_JBHUOV010000001.1"/>
</dbReference>
<comment type="caution">
    <text evidence="2">The sequence shown here is derived from an EMBL/GenBank/DDBJ whole genome shotgun (WGS) entry which is preliminary data.</text>
</comment>
<sequence>MDDSNIIIAGAKKPFWQLIIAALCFTAVIAIISSSVLYNYFNLNSFKKIGTLTEVIIYLIGIGIGFSSQKRIYVNLKTSKFRSTREVGPIKVGRWKTIKNYEYVSIFHQPLTNGAYVFEVNLWYNGNKHFELYSENNFKSALEVGYDLSEELNIDLLDATIPNDYKWIDKEALKQNAKAYT</sequence>
<evidence type="ECO:0000256" key="1">
    <source>
        <dbReference type="SAM" id="Phobius"/>
    </source>
</evidence>